<name>A0A917RJI1_9ACTN</name>
<dbReference type="RefSeq" id="WP_373302366.1">
    <property type="nucleotide sequence ID" value="NZ_BMPQ01000041.1"/>
</dbReference>
<gene>
    <name evidence="1" type="ORF">GCM10010094_85110</name>
</gene>
<protein>
    <recommendedName>
        <fullName evidence="3">UDP-glucose 4-epimerase</fullName>
    </recommendedName>
</protein>
<keyword evidence="2" id="KW-1185">Reference proteome</keyword>
<accession>A0A917RJI1</accession>
<evidence type="ECO:0000313" key="1">
    <source>
        <dbReference type="EMBL" id="GGL11216.1"/>
    </source>
</evidence>
<reference evidence="1" key="2">
    <citation type="submission" date="2020-09" db="EMBL/GenBank/DDBJ databases">
        <authorList>
            <person name="Sun Q."/>
            <person name="Ohkuma M."/>
        </authorList>
    </citation>
    <scope>NUCLEOTIDE SEQUENCE</scope>
    <source>
        <strain evidence="1">JCM 3035</strain>
    </source>
</reference>
<evidence type="ECO:0000313" key="2">
    <source>
        <dbReference type="Proteomes" id="UP000637788"/>
    </source>
</evidence>
<dbReference type="EMBL" id="BMPQ01000041">
    <property type="protein sequence ID" value="GGL11216.1"/>
    <property type="molecule type" value="Genomic_DNA"/>
</dbReference>
<comment type="caution">
    <text evidence="1">The sequence shown here is derived from an EMBL/GenBank/DDBJ whole genome shotgun (WGS) entry which is preliminary data.</text>
</comment>
<organism evidence="1 2">
    <name type="scientific">Streptomyces flaveus</name>
    <dbReference type="NCBI Taxonomy" id="66370"/>
    <lineage>
        <taxon>Bacteria</taxon>
        <taxon>Bacillati</taxon>
        <taxon>Actinomycetota</taxon>
        <taxon>Actinomycetes</taxon>
        <taxon>Kitasatosporales</taxon>
        <taxon>Streptomycetaceae</taxon>
        <taxon>Streptomyces</taxon>
        <taxon>Streptomyces aurantiacus group</taxon>
    </lineage>
</organism>
<proteinExistence type="predicted"/>
<reference evidence="1" key="1">
    <citation type="journal article" date="2014" name="Int. J. Syst. Evol. Microbiol.">
        <title>Complete genome sequence of Corynebacterium casei LMG S-19264T (=DSM 44701T), isolated from a smear-ripened cheese.</title>
        <authorList>
            <consortium name="US DOE Joint Genome Institute (JGI-PGF)"/>
            <person name="Walter F."/>
            <person name="Albersmeier A."/>
            <person name="Kalinowski J."/>
            <person name="Ruckert C."/>
        </authorList>
    </citation>
    <scope>NUCLEOTIDE SEQUENCE</scope>
    <source>
        <strain evidence="1">JCM 3035</strain>
    </source>
</reference>
<sequence>MLTPWDSPHVAASAARIADELGWKARYDATGMITSAREGWVRLYPGARRD</sequence>
<evidence type="ECO:0008006" key="3">
    <source>
        <dbReference type="Google" id="ProtNLM"/>
    </source>
</evidence>
<dbReference type="AlphaFoldDB" id="A0A917RJI1"/>
<dbReference type="Proteomes" id="UP000637788">
    <property type="component" value="Unassembled WGS sequence"/>
</dbReference>